<keyword evidence="3" id="KW-1185">Reference proteome</keyword>
<comment type="caution">
    <text evidence="2">The sequence shown here is derived from an EMBL/GenBank/DDBJ whole genome shotgun (WGS) entry which is preliminary data.</text>
</comment>
<evidence type="ECO:0000259" key="1">
    <source>
        <dbReference type="Pfam" id="PF06094"/>
    </source>
</evidence>
<dbReference type="InterPro" id="IPR036568">
    <property type="entry name" value="GGCT-like_sf"/>
</dbReference>
<organism evidence="2 3">
    <name type="scientific">Metamycoplasma subdolum</name>
    <dbReference type="NCBI Taxonomy" id="92407"/>
    <lineage>
        <taxon>Bacteria</taxon>
        <taxon>Bacillati</taxon>
        <taxon>Mycoplasmatota</taxon>
        <taxon>Mycoplasmoidales</taxon>
        <taxon>Metamycoplasmataceae</taxon>
        <taxon>Metamycoplasma</taxon>
    </lineage>
</organism>
<keyword evidence="2" id="KW-0808">Transferase</keyword>
<sequence length="318" mass="37690">MEKQVGKVYVFSYGTLQDENFYKNIFSPETRKFKATLNGYAKCMDETNYFLIKKDIKSSVVGTVFEITSDELFAIDRWELFPQYSRFLETVYLEDEQDVLEEVYVYTKLEIGKYAIVPKEYLNSKDPRENETNLKSFLEIEKLSKDLPIFDGIFLFEASDEHFELIEKMSHPYFALIFTNNKIDEKSPISLILNTTAICIEDSGKKYIALTIFGRKDFATGVHYWSMFFDDEIKDNFEIKLTSLISQFKDVDKSWFSKDKLKYILTYTKNKEPKQKKLEIGIFQKAFNVQTNIFELDPFERFNRLLTIFFDYKKAKDF</sequence>
<dbReference type="SUPFAM" id="SSF110857">
    <property type="entry name" value="Gamma-glutamyl cyclotransferase-like"/>
    <property type="match status" value="1"/>
</dbReference>
<evidence type="ECO:0000313" key="3">
    <source>
        <dbReference type="Proteomes" id="UP000267246"/>
    </source>
</evidence>
<dbReference type="InterPro" id="IPR013024">
    <property type="entry name" value="GGCT-like"/>
</dbReference>
<dbReference type="CDD" id="cd06661">
    <property type="entry name" value="GGCT_like"/>
    <property type="match status" value="1"/>
</dbReference>
<feature type="domain" description="Gamma-glutamylcyclotransferase AIG2-like" evidence="1">
    <location>
        <begin position="10"/>
        <end position="109"/>
    </location>
</feature>
<reference evidence="2 3" key="1">
    <citation type="submission" date="2018-10" db="EMBL/GenBank/DDBJ databases">
        <title>Genomic Encyclopedia of Archaeal and Bacterial Type Strains, Phase II (KMG-II): from individual species to whole genera.</title>
        <authorList>
            <person name="Goeker M."/>
        </authorList>
    </citation>
    <scope>NUCLEOTIDE SEQUENCE [LARGE SCALE GENOMIC DNA]</scope>
    <source>
        <strain evidence="2 3">ATCC 29870</strain>
    </source>
</reference>
<name>A0A3L9ZYE7_9BACT</name>
<dbReference type="InterPro" id="IPR009288">
    <property type="entry name" value="AIG2-like_dom"/>
</dbReference>
<dbReference type="AlphaFoldDB" id="A0A3L9ZYE7"/>
<dbReference type="EMBL" id="REFI01000010">
    <property type="protein sequence ID" value="RMA77470.1"/>
    <property type="molecule type" value="Genomic_DNA"/>
</dbReference>
<dbReference type="GO" id="GO:0016740">
    <property type="term" value="F:transferase activity"/>
    <property type="evidence" value="ECO:0007669"/>
    <property type="project" value="UniProtKB-KW"/>
</dbReference>
<evidence type="ECO:0000313" key="2">
    <source>
        <dbReference type="EMBL" id="RMA77470.1"/>
    </source>
</evidence>
<gene>
    <name evidence="2" type="ORF">JN00_0516</name>
</gene>
<protein>
    <submittedName>
        <fullName evidence="2">Gamma-glutamyl AIG2-like cyclotransferase</fullName>
    </submittedName>
</protein>
<dbReference type="RefSeq" id="WP_121940961.1">
    <property type="nucleotide sequence ID" value="NZ_CP137846.1"/>
</dbReference>
<dbReference type="OrthoDB" id="394793at2"/>
<dbReference type="Gene3D" id="3.10.490.10">
    <property type="entry name" value="Gamma-glutamyl cyclotransferase-like"/>
    <property type="match status" value="1"/>
</dbReference>
<accession>A0A3L9ZYE7</accession>
<dbReference type="Proteomes" id="UP000267246">
    <property type="component" value="Unassembled WGS sequence"/>
</dbReference>
<dbReference type="Pfam" id="PF06094">
    <property type="entry name" value="GGACT"/>
    <property type="match status" value="1"/>
</dbReference>
<proteinExistence type="predicted"/>